<dbReference type="SUPFAM" id="SSF51735">
    <property type="entry name" value="NAD(P)-binding Rossmann-fold domains"/>
    <property type="match status" value="1"/>
</dbReference>
<accession>A0A1H6I5H8</accession>
<feature type="domain" description="NAD(P)-binding" evidence="1">
    <location>
        <begin position="8"/>
        <end position="184"/>
    </location>
</feature>
<dbReference type="RefSeq" id="WP_074768525.1">
    <property type="nucleotide sequence ID" value="NZ_FNWO01000008.1"/>
</dbReference>
<keyword evidence="3" id="KW-1185">Reference proteome</keyword>
<proteinExistence type="predicted"/>
<dbReference type="PANTHER" id="PTHR15020">
    <property type="entry name" value="FLAVIN REDUCTASE-RELATED"/>
    <property type="match status" value="1"/>
</dbReference>
<dbReference type="Pfam" id="PF13460">
    <property type="entry name" value="NAD_binding_10"/>
    <property type="match status" value="1"/>
</dbReference>
<dbReference type="InterPro" id="IPR036291">
    <property type="entry name" value="NAD(P)-bd_dom_sf"/>
</dbReference>
<dbReference type="InterPro" id="IPR016040">
    <property type="entry name" value="NAD(P)-bd_dom"/>
</dbReference>
<organism evidence="2 3">
    <name type="scientific">Magnetospirillum fulvum</name>
    <name type="common">Rhodospirillum fulvum</name>
    <dbReference type="NCBI Taxonomy" id="1082"/>
    <lineage>
        <taxon>Bacteria</taxon>
        <taxon>Pseudomonadati</taxon>
        <taxon>Pseudomonadota</taxon>
        <taxon>Alphaproteobacteria</taxon>
        <taxon>Rhodospirillales</taxon>
        <taxon>Rhodospirillaceae</taxon>
        <taxon>Magnetospirillum</taxon>
    </lineage>
</organism>
<dbReference type="OrthoDB" id="367683at2"/>
<reference evidence="3" key="1">
    <citation type="submission" date="2016-10" db="EMBL/GenBank/DDBJ databases">
        <authorList>
            <person name="Varghese N."/>
            <person name="Submissions S."/>
        </authorList>
    </citation>
    <scope>NUCLEOTIDE SEQUENCE [LARGE SCALE GENOMIC DNA]</scope>
    <source>
        <strain evidence="3">DSM 13234</strain>
    </source>
</reference>
<dbReference type="AlphaFoldDB" id="A0A1H6I5H8"/>
<evidence type="ECO:0000313" key="3">
    <source>
        <dbReference type="Proteomes" id="UP000182983"/>
    </source>
</evidence>
<dbReference type="Gene3D" id="3.40.50.720">
    <property type="entry name" value="NAD(P)-binding Rossmann-like Domain"/>
    <property type="match status" value="1"/>
</dbReference>
<evidence type="ECO:0000313" key="2">
    <source>
        <dbReference type="EMBL" id="SEH41643.1"/>
    </source>
</evidence>
<gene>
    <name evidence="2" type="ORF">SAMN04244559_02222</name>
</gene>
<sequence length="197" mass="21223">MTRILILGAHGQIARVATHLLLDRTDAELTLYLRRAKRLSALADKDRVIVVEGDVLDTATLEAAMAGQDVVYANLSGAMAKQADAIIAAMHKANVQRLIFISSMGIYDEVPGERHGSILDPYRQSAATIEASDLDYTIIRPAWLNDRDEIAYGTTVKGEIFANAGASVSRKSVADLIVKLATTPGLGRRESLGLHAV</sequence>
<name>A0A1H6I5H8_MAGFU</name>
<evidence type="ECO:0000259" key="1">
    <source>
        <dbReference type="Pfam" id="PF13460"/>
    </source>
</evidence>
<dbReference type="PANTHER" id="PTHR15020:SF50">
    <property type="entry name" value="UPF0659 PROTEIN YMR090W"/>
    <property type="match status" value="1"/>
</dbReference>
<dbReference type="Proteomes" id="UP000182983">
    <property type="component" value="Unassembled WGS sequence"/>
</dbReference>
<dbReference type="EMBL" id="FNWO01000008">
    <property type="protein sequence ID" value="SEH41643.1"/>
    <property type="molecule type" value="Genomic_DNA"/>
</dbReference>
<protein>
    <submittedName>
        <fullName evidence="2">NAD(P)H-binding</fullName>
    </submittedName>
</protein>